<dbReference type="InterPro" id="IPR000008">
    <property type="entry name" value="C2_dom"/>
</dbReference>
<dbReference type="PROSITE" id="PS50004">
    <property type="entry name" value="C2"/>
    <property type="match status" value="1"/>
</dbReference>
<organism evidence="8 9">
    <name type="scientific">Desmophyllum pertusum</name>
    <dbReference type="NCBI Taxonomy" id="174260"/>
    <lineage>
        <taxon>Eukaryota</taxon>
        <taxon>Metazoa</taxon>
        <taxon>Cnidaria</taxon>
        <taxon>Anthozoa</taxon>
        <taxon>Hexacorallia</taxon>
        <taxon>Scleractinia</taxon>
        <taxon>Caryophylliina</taxon>
        <taxon>Caryophylliidae</taxon>
        <taxon>Desmophyllum</taxon>
    </lineage>
</organism>
<dbReference type="GO" id="GO:0005737">
    <property type="term" value="C:cytoplasm"/>
    <property type="evidence" value="ECO:0007669"/>
    <property type="project" value="TreeGrafter"/>
</dbReference>
<keyword evidence="4 8" id="KW-0378">Hydrolase</keyword>
<keyword evidence="5" id="KW-0443">Lipid metabolism</keyword>
<comment type="pathway">
    <text evidence="1">Signal transduction; phosphatidylinositol signaling pathway.</text>
</comment>
<dbReference type="CDD" id="cd04048">
    <property type="entry name" value="C2A_Copine"/>
    <property type="match status" value="1"/>
</dbReference>
<dbReference type="GO" id="GO:0016316">
    <property type="term" value="F:phosphatidylinositol-3,4-bisphosphate 4-phosphatase activity"/>
    <property type="evidence" value="ECO:0007669"/>
    <property type="project" value="UniProtKB-EC"/>
</dbReference>
<proteinExistence type="inferred from homology"/>
<dbReference type="OrthoDB" id="159395at2759"/>
<evidence type="ECO:0000256" key="1">
    <source>
        <dbReference type="ARBA" id="ARBA00004847"/>
    </source>
</evidence>
<dbReference type="EMBL" id="MU827319">
    <property type="protein sequence ID" value="KAJ7357627.1"/>
    <property type="molecule type" value="Genomic_DNA"/>
</dbReference>
<dbReference type="InterPro" id="IPR039034">
    <property type="entry name" value="INPP4"/>
</dbReference>
<evidence type="ECO:0000256" key="2">
    <source>
        <dbReference type="ARBA" id="ARBA00006306"/>
    </source>
</evidence>
<dbReference type="Gene3D" id="2.60.40.150">
    <property type="entry name" value="C2 domain"/>
    <property type="match status" value="1"/>
</dbReference>
<dbReference type="Gene3D" id="2.30.29.30">
    <property type="entry name" value="Pleckstrin-homology domain (PH domain)/Phosphotyrosine-binding domain (PTB)"/>
    <property type="match status" value="1"/>
</dbReference>
<evidence type="ECO:0000259" key="6">
    <source>
        <dbReference type="PROSITE" id="PS50003"/>
    </source>
</evidence>
<dbReference type="InterPro" id="IPR001849">
    <property type="entry name" value="PH_domain"/>
</dbReference>
<dbReference type="AlphaFoldDB" id="A0A9W9YPW7"/>
<feature type="domain" description="C2" evidence="7">
    <location>
        <begin position="158"/>
        <end position="284"/>
    </location>
</feature>
<reference evidence="8" key="1">
    <citation type="submission" date="2023-01" db="EMBL/GenBank/DDBJ databases">
        <title>Genome assembly of the deep-sea coral Lophelia pertusa.</title>
        <authorList>
            <person name="Herrera S."/>
            <person name="Cordes E."/>
        </authorList>
    </citation>
    <scope>NUCLEOTIDE SEQUENCE</scope>
    <source>
        <strain evidence="8">USNM1676648</strain>
        <tissue evidence="8">Polyp</tissue>
    </source>
</reference>
<protein>
    <recommendedName>
        <fullName evidence="3">phosphatidylinositol-3,4-bisphosphate 4-phosphatase</fullName>
        <ecNumber evidence="3">3.1.3.66</ecNumber>
    </recommendedName>
</protein>
<dbReference type="FunFam" id="2.30.29.30:FF:000563">
    <property type="entry name" value="Phosphatidylinositol3,4-bisphosphate 4-phosphatase"/>
    <property type="match status" value="1"/>
</dbReference>
<dbReference type="InterPro" id="IPR011993">
    <property type="entry name" value="PH-like_dom_sf"/>
</dbReference>
<evidence type="ECO:0000256" key="4">
    <source>
        <dbReference type="ARBA" id="ARBA00022801"/>
    </source>
</evidence>
<gene>
    <name evidence="8" type="primary">INPP4A</name>
    <name evidence="8" type="ORF">OS493_023756</name>
</gene>
<dbReference type="Pfam" id="PF00168">
    <property type="entry name" value="C2"/>
    <property type="match status" value="1"/>
</dbReference>
<dbReference type="PANTHER" id="PTHR12187:SF11">
    <property type="entry name" value="PHOSPHATIDYLINOSITOL-3,4-BISPHOSPHATE 4-PHOSPHATASE"/>
    <property type="match status" value="1"/>
</dbReference>
<sequence length="987" mass="112938">MRFNQKELAVIATRTDIPFDKEGVLWLKEKEGHFWQRNEVYTERWFRLRGNLLFYFKTKDKNSDPAGAIVLERCRVLKDSSPQKKHGFTIVFDEDDTQRYHLNGKSTKDTEEWMEKIRNASYESLRNKLLSLRKQLMEITGKDPLPEFHPLAQQEPLKPGIGQYSSTSAADADENPFLEMCIACHKLISPEEGQLPNAFVEIRTMTPPSTSWSKHAQTEIIEQSCDPYFLTTVVFPEGAVNELTRLKLAVFDVRDREKEEMSLLGQAMCTMGDILTSVDHKLLLTLTPLDSPEACGTVTVLGWKVEISRRSSKRISQNVEKENERKNSGRSMVMVEHILKRSYRFPTTMRGVVLKVVELMGESVLTFKIPIQLLKMYIAEEQQKILELHHLGDLNPSWENARQEILDNHFKLICAYKGNLQELVPLQGTCFKPARLRNDKKLAFVPINLHIQRMKVMQDSEAGMLYDIVTVGAPAAHTLKFGQGGLRRLYTVLRKAQQSGGESENKAPVVKQLRINLEKFKSQLSQHCENVKRAIRSGDVTNLMETMSRLSEKATQLLKFREAPLVVESLSSLEKAVPSPKDEDEPADGDNFWNVQIFTRPSAKCQELSTLVGHSLAMMQSHMNSMIQDSPQPEGRPWVEVILSETHDFSRAVDGLVKEIYLGMIFLQLQEEAKHASLLYEIRRRQDIVFAHAVTSLVVGFVCKLHTSFSNTVFLKQLVQIGFLAHFESLLSTNGDEMGMLEDVCVSIANLTCVKFKFKECEREDEIPTLSGNRAYIQVNLSLPPVHFRRLPRELQEGRLVKVIPVLFTQGINEHATLAERFGDTSLQEKINGDNYSILNFYFEQFKDKFADAAASRWDGDPSVEYLMKSLKSNIDNRRPKNVDILLISEQICWRLNGCRFMSCKSAKDRTGMGITLEQCMILKREHNMDSQFFQQALDAMRSEGTRRENTFKNTGIRRYAFNAWQVMALPKQYRPPDGTYGKNVHT</sequence>
<dbReference type="Pfam" id="PF00169">
    <property type="entry name" value="PH"/>
    <property type="match status" value="1"/>
</dbReference>
<dbReference type="SUPFAM" id="SSF50729">
    <property type="entry name" value="PH domain-like"/>
    <property type="match status" value="1"/>
</dbReference>
<evidence type="ECO:0000256" key="3">
    <source>
        <dbReference type="ARBA" id="ARBA00013037"/>
    </source>
</evidence>
<dbReference type="EC" id="3.1.3.66" evidence="3"/>
<evidence type="ECO:0000313" key="8">
    <source>
        <dbReference type="EMBL" id="KAJ7357627.1"/>
    </source>
</evidence>
<evidence type="ECO:0000259" key="7">
    <source>
        <dbReference type="PROSITE" id="PS50004"/>
    </source>
</evidence>
<feature type="domain" description="PH" evidence="6">
    <location>
        <begin position="18"/>
        <end position="122"/>
    </location>
</feature>
<dbReference type="SUPFAM" id="SSF49562">
    <property type="entry name" value="C2 domain (Calcium/lipid-binding domain, CaLB)"/>
    <property type="match status" value="1"/>
</dbReference>
<accession>A0A9W9YPW7</accession>
<name>A0A9W9YPW7_9CNID</name>
<dbReference type="PANTHER" id="PTHR12187">
    <property type="entry name" value="AGAP000124-PA"/>
    <property type="match status" value="1"/>
</dbReference>
<dbReference type="PROSITE" id="PS50003">
    <property type="entry name" value="PH_DOMAIN"/>
    <property type="match status" value="1"/>
</dbReference>
<comment type="similarity">
    <text evidence="2">Belongs to the inositol 3,4-bisphosphate 4-phosphatase family.</text>
</comment>
<comment type="caution">
    <text evidence="8">The sequence shown here is derived from an EMBL/GenBank/DDBJ whole genome shotgun (WGS) entry which is preliminary data.</text>
</comment>
<dbReference type="SMART" id="SM00233">
    <property type="entry name" value="PH"/>
    <property type="match status" value="1"/>
</dbReference>
<dbReference type="CDD" id="cd13258">
    <property type="entry name" value="PH_PLEKHJ1"/>
    <property type="match status" value="1"/>
</dbReference>
<evidence type="ECO:0000256" key="5">
    <source>
        <dbReference type="ARBA" id="ARBA00023098"/>
    </source>
</evidence>
<dbReference type="Proteomes" id="UP001163046">
    <property type="component" value="Unassembled WGS sequence"/>
</dbReference>
<evidence type="ECO:0000313" key="9">
    <source>
        <dbReference type="Proteomes" id="UP001163046"/>
    </source>
</evidence>
<dbReference type="InterPro" id="IPR035892">
    <property type="entry name" value="C2_domain_sf"/>
</dbReference>
<keyword evidence="9" id="KW-1185">Reference proteome</keyword>